<dbReference type="PROSITE" id="PS00383">
    <property type="entry name" value="TYR_PHOSPHATASE_1"/>
    <property type="match status" value="1"/>
</dbReference>
<evidence type="ECO:0000259" key="6">
    <source>
        <dbReference type="PROSITE" id="PS50054"/>
    </source>
</evidence>
<comment type="similarity">
    <text evidence="1">Belongs to the protein-tyrosine phosphatase family. Non-receptor class dual specificity subfamily.</text>
</comment>
<dbReference type="GO" id="GO:0005634">
    <property type="term" value="C:nucleus"/>
    <property type="evidence" value="ECO:0007669"/>
    <property type="project" value="TreeGrafter"/>
</dbReference>
<evidence type="ECO:0000313" key="8">
    <source>
        <dbReference type="EMBL" id="GAV56042.1"/>
    </source>
</evidence>
<keyword evidence="4" id="KW-0904">Protein phosphatase</keyword>
<dbReference type="GO" id="GO:0017017">
    <property type="term" value="F:MAP kinase tyrosine/serine/threonine phosphatase activity"/>
    <property type="evidence" value="ECO:0007669"/>
    <property type="project" value="TreeGrafter"/>
</dbReference>
<dbReference type="AlphaFoldDB" id="A0A1Q3AKE1"/>
<evidence type="ECO:0000313" key="9">
    <source>
        <dbReference type="Proteomes" id="UP000187013"/>
    </source>
</evidence>
<dbReference type="PROSITE" id="PS50056">
    <property type="entry name" value="TYR_PHOSPHATASE_2"/>
    <property type="match status" value="1"/>
</dbReference>
<dbReference type="PANTHER" id="PTHR10159">
    <property type="entry name" value="DUAL SPECIFICITY PROTEIN PHOSPHATASE"/>
    <property type="match status" value="1"/>
</dbReference>
<keyword evidence="3" id="KW-0378">Hydrolase</keyword>
<dbReference type="Pfam" id="PF00782">
    <property type="entry name" value="DSPc"/>
    <property type="match status" value="1"/>
</dbReference>
<dbReference type="CDD" id="cd14521">
    <property type="entry name" value="DSP_fungal_SDP1-like"/>
    <property type="match status" value="1"/>
</dbReference>
<protein>
    <recommendedName>
        <fullName evidence="2">protein-tyrosine-phosphatase</fullName>
        <ecNumber evidence="2">3.1.3.48</ecNumber>
    </recommendedName>
</protein>
<feature type="compositionally biased region" description="Polar residues" evidence="5">
    <location>
        <begin position="294"/>
        <end position="307"/>
    </location>
</feature>
<dbReference type="GO" id="GO:0043409">
    <property type="term" value="P:negative regulation of MAPK cascade"/>
    <property type="evidence" value="ECO:0007669"/>
    <property type="project" value="TreeGrafter"/>
</dbReference>
<evidence type="ECO:0000256" key="1">
    <source>
        <dbReference type="ARBA" id="ARBA00008601"/>
    </source>
</evidence>
<dbReference type="InterPro" id="IPR000340">
    <property type="entry name" value="Dual-sp_phosphatase_cat-dom"/>
</dbReference>
<dbReference type="Gene3D" id="3.90.190.10">
    <property type="entry name" value="Protein tyrosine phosphatase superfamily"/>
    <property type="match status" value="1"/>
</dbReference>
<evidence type="ECO:0000256" key="3">
    <source>
        <dbReference type="ARBA" id="ARBA00022801"/>
    </source>
</evidence>
<dbReference type="GO" id="GO:0005829">
    <property type="term" value="C:cytosol"/>
    <property type="evidence" value="ECO:0007669"/>
    <property type="project" value="TreeGrafter"/>
</dbReference>
<dbReference type="InterPro" id="IPR000387">
    <property type="entry name" value="Tyr_Pase_dom"/>
</dbReference>
<dbReference type="SUPFAM" id="SSF52799">
    <property type="entry name" value="(Phosphotyrosine protein) phosphatases II"/>
    <property type="match status" value="1"/>
</dbReference>
<accession>A0A1Q3AKE1</accession>
<organism evidence="8 9">
    <name type="scientific">Zygosaccharomyces rouxii</name>
    <dbReference type="NCBI Taxonomy" id="4956"/>
    <lineage>
        <taxon>Eukaryota</taxon>
        <taxon>Fungi</taxon>
        <taxon>Dikarya</taxon>
        <taxon>Ascomycota</taxon>
        <taxon>Saccharomycotina</taxon>
        <taxon>Saccharomycetes</taxon>
        <taxon>Saccharomycetales</taxon>
        <taxon>Saccharomycetaceae</taxon>
        <taxon>Zygosaccharomyces</taxon>
    </lineage>
</organism>
<dbReference type="InterPro" id="IPR029021">
    <property type="entry name" value="Prot-tyrosine_phosphatase-like"/>
</dbReference>
<dbReference type="OrthoDB" id="426001at2759"/>
<feature type="region of interest" description="Disordered" evidence="5">
    <location>
        <begin position="39"/>
        <end position="95"/>
    </location>
</feature>
<dbReference type="GO" id="GO:0008330">
    <property type="term" value="F:protein tyrosine/threonine phosphatase activity"/>
    <property type="evidence" value="ECO:0007669"/>
    <property type="project" value="TreeGrafter"/>
</dbReference>
<feature type="region of interest" description="Disordered" evidence="5">
    <location>
        <begin position="1"/>
        <end position="21"/>
    </location>
</feature>
<proteinExistence type="inferred from homology"/>
<dbReference type="SMART" id="SM00195">
    <property type="entry name" value="DSPc"/>
    <property type="match status" value="1"/>
</dbReference>
<dbReference type="PANTHER" id="PTHR10159:SF519">
    <property type="entry name" value="DUAL SPECIFICITY PROTEIN PHOSPHATASE MPK3"/>
    <property type="match status" value="1"/>
</dbReference>
<gene>
    <name evidence="8" type="ORF">ZYGR_0AZ02140</name>
</gene>
<reference evidence="8 9" key="1">
    <citation type="submission" date="2016-08" db="EMBL/GenBank/DDBJ databases">
        <title>Draft genome sequence of allopolyploid Zygosaccharomyces rouxii.</title>
        <authorList>
            <person name="Watanabe J."/>
            <person name="Uehara K."/>
            <person name="Mogi Y."/>
            <person name="Tsukioka Y."/>
        </authorList>
    </citation>
    <scope>NUCLEOTIDE SEQUENCE [LARGE SCALE GENOMIC DNA]</scope>
    <source>
        <strain evidence="8 9">NBRC 110957</strain>
    </source>
</reference>
<dbReference type="InterPro" id="IPR020422">
    <property type="entry name" value="TYR_PHOSPHATASE_DUAL_dom"/>
</dbReference>
<evidence type="ECO:0000259" key="7">
    <source>
        <dbReference type="PROSITE" id="PS50056"/>
    </source>
</evidence>
<comment type="caution">
    <text evidence="8">The sequence shown here is derived from an EMBL/GenBank/DDBJ whole genome shotgun (WGS) entry which is preliminary data.</text>
</comment>
<dbReference type="PROSITE" id="PS50054">
    <property type="entry name" value="TYR_PHOSPHATASE_DUAL"/>
    <property type="match status" value="1"/>
</dbReference>
<feature type="region of interest" description="Disordered" evidence="5">
    <location>
        <begin position="294"/>
        <end position="313"/>
    </location>
</feature>
<evidence type="ECO:0000256" key="2">
    <source>
        <dbReference type="ARBA" id="ARBA00013064"/>
    </source>
</evidence>
<dbReference type="InterPro" id="IPR016130">
    <property type="entry name" value="Tyr_Pase_AS"/>
</dbReference>
<dbReference type="EMBL" id="BDGX01000052">
    <property type="protein sequence ID" value="GAV56042.1"/>
    <property type="molecule type" value="Genomic_DNA"/>
</dbReference>
<sequence length="335" mass="36848">MSPQEPSRSPRSFQAKNTKNLSLNIANPSSAIPAKAMTGIQQDTPIPRPIGLGDTKFRRPAPLMSRRSDAAIYTQRRNANSNGNNSNNSGNDPRLHRVHSLSLSIRTTELGPPASSKQMWVLPRKESFDENAEKSGAGPDSSEIPGNAYPDGPLCVVSPNVYLYSEPSLEQVLEFDLVINVAAEIADLGPLLHRDIGVDYIRIPWTHNNRIIDELPILTETIHLAQQRGQRVLVHCQCGVSRSASLVVAYIMRYAKLSLNDAYERLKSVARDISPNMGLIFQLMEWGEKTGSENPFMSSLSQETTPRTPGDYCKTSLSSASTCSSTTVVSERERA</sequence>
<feature type="compositionally biased region" description="Low complexity" evidence="5">
    <location>
        <begin position="78"/>
        <end position="91"/>
    </location>
</feature>
<dbReference type="Proteomes" id="UP000187013">
    <property type="component" value="Unassembled WGS sequence"/>
</dbReference>
<evidence type="ECO:0000256" key="4">
    <source>
        <dbReference type="ARBA" id="ARBA00022912"/>
    </source>
</evidence>
<feature type="domain" description="Tyrosine-protein phosphatase" evidence="6">
    <location>
        <begin position="152"/>
        <end position="292"/>
    </location>
</feature>
<name>A0A1Q3AKE1_ZYGRO</name>
<feature type="domain" description="Tyrosine specific protein phosphatases" evidence="7">
    <location>
        <begin position="209"/>
        <end position="268"/>
    </location>
</feature>
<dbReference type="EC" id="3.1.3.48" evidence="2"/>
<evidence type="ECO:0000256" key="5">
    <source>
        <dbReference type="SAM" id="MobiDB-lite"/>
    </source>
</evidence>
<dbReference type="GO" id="GO:0033550">
    <property type="term" value="F:MAP kinase tyrosine phosphatase activity"/>
    <property type="evidence" value="ECO:0007669"/>
    <property type="project" value="TreeGrafter"/>
</dbReference>